<sequence>MKNIKTQLFSLLFVSIAFVSCSDSDSSDLDTQKPTISIQSPTDHQEVEPGSELNIQALFQDETALASYKVEIHAAGDGHEHRTIALDNKVPFTYENVFQIESNPKSYQVDYSISIPENAKEDHYHVGIFCIDAAGNQSQQFVEIFIGHEHNH</sequence>
<accession>A0A3P3VYD3</accession>
<dbReference type="Proteomes" id="UP000275719">
    <property type="component" value="Unassembled WGS sequence"/>
</dbReference>
<dbReference type="PROSITE" id="PS51257">
    <property type="entry name" value="PROKAR_LIPOPROTEIN"/>
    <property type="match status" value="1"/>
</dbReference>
<gene>
    <name evidence="3" type="ORF">EG240_14685</name>
</gene>
<keyword evidence="4" id="KW-1185">Reference proteome</keyword>
<dbReference type="EMBL" id="RQVQ01000049">
    <property type="protein sequence ID" value="RRJ87710.1"/>
    <property type="molecule type" value="Genomic_DNA"/>
</dbReference>
<dbReference type="Pfam" id="PF15418">
    <property type="entry name" value="DUF4625"/>
    <property type="match status" value="1"/>
</dbReference>
<feature type="chain" id="PRO_5018068449" evidence="2">
    <location>
        <begin position="20"/>
        <end position="152"/>
    </location>
</feature>
<keyword evidence="2" id="KW-0732">Signal</keyword>
<evidence type="ECO:0000256" key="2">
    <source>
        <dbReference type="SAM" id="SignalP"/>
    </source>
</evidence>
<feature type="signal peptide" evidence="2">
    <location>
        <begin position="1"/>
        <end position="19"/>
    </location>
</feature>
<dbReference type="Gene3D" id="2.60.40.10">
    <property type="entry name" value="Immunoglobulins"/>
    <property type="match status" value="1"/>
</dbReference>
<dbReference type="OrthoDB" id="670730at2"/>
<name>A0A3P3VYD3_9FLAO</name>
<protein>
    <submittedName>
        <fullName evidence="3">DUF4625 domain-containing protein</fullName>
    </submittedName>
</protein>
<reference evidence="3 4" key="1">
    <citation type="submission" date="2018-11" db="EMBL/GenBank/DDBJ databases">
        <title>Flavobacterium sp. nov., YIM 102701-2 draft genome.</title>
        <authorList>
            <person name="Li G."/>
            <person name="Jiang Y."/>
        </authorList>
    </citation>
    <scope>NUCLEOTIDE SEQUENCE [LARGE SCALE GENOMIC DNA]</scope>
    <source>
        <strain evidence="3 4">YIM 102701-2</strain>
    </source>
</reference>
<dbReference type="InterPro" id="IPR027829">
    <property type="entry name" value="DUF4625"/>
</dbReference>
<dbReference type="AlphaFoldDB" id="A0A3P3VYD3"/>
<proteinExistence type="predicted"/>
<evidence type="ECO:0000313" key="3">
    <source>
        <dbReference type="EMBL" id="RRJ87710.1"/>
    </source>
</evidence>
<dbReference type="RefSeq" id="WP_125020110.1">
    <property type="nucleotide sequence ID" value="NZ_RQVQ01000049.1"/>
</dbReference>
<evidence type="ECO:0000313" key="4">
    <source>
        <dbReference type="Proteomes" id="UP000275719"/>
    </source>
</evidence>
<feature type="compositionally biased region" description="Polar residues" evidence="1">
    <location>
        <begin position="32"/>
        <end position="42"/>
    </location>
</feature>
<evidence type="ECO:0000256" key="1">
    <source>
        <dbReference type="SAM" id="MobiDB-lite"/>
    </source>
</evidence>
<dbReference type="InterPro" id="IPR013783">
    <property type="entry name" value="Ig-like_fold"/>
</dbReference>
<organism evidence="3 4">
    <name type="scientific">Paenimyroides tangerinum</name>
    <dbReference type="NCBI Taxonomy" id="2488728"/>
    <lineage>
        <taxon>Bacteria</taxon>
        <taxon>Pseudomonadati</taxon>
        <taxon>Bacteroidota</taxon>
        <taxon>Flavobacteriia</taxon>
        <taxon>Flavobacteriales</taxon>
        <taxon>Flavobacteriaceae</taxon>
        <taxon>Paenimyroides</taxon>
    </lineage>
</organism>
<feature type="region of interest" description="Disordered" evidence="1">
    <location>
        <begin position="24"/>
        <end position="47"/>
    </location>
</feature>
<comment type="caution">
    <text evidence="3">The sequence shown here is derived from an EMBL/GenBank/DDBJ whole genome shotgun (WGS) entry which is preliminary data.</text>
</comment>